<gene>
    <name evidence="2" type="ORF">PMV_359</name>
</gene>
<reference evidence="2" key="1">
    <citation type="journal article" date="2015" name="Genome Announc.">
        <title>Complete Genome Sequence of a New Member of the Marseilleviridae Recovered from the Brackish Submarine Spring in the Cassis Port-Miou Calanque, France.</title>
        <authorList>
            <person name="Doutre G."/>
            <person name="Arfib B."/>
            <person name="Rochette P."/>
            <person name="Claverie J.M."/>
            <person name="Bonin P."/>
            <person name="Abergel C."/>
        </authorList>
    </citation>
    <scope>NUCLEOTIDE SEQUENCE [LARGE SCALE GENOMIC DNA]</scope>
    <source>
        <strain evidence="2">1</strain>
    </source>
</reference>
<evidence type="ECO:0000313" key="2">
    <source>
        <dbReference type="EMBL" id="ALH07057.1"/>
    </source>
</evidence>
<name>A0A0N9PWL7_9VIRU</name>
<proteinExistence type="predicted"/>
<evidence type="ECO:0000256" key="1">
    <source>
        <dbReference type="SAM" id="Phobius"/>
    </source>
</evidence>
<feature type="transmembrane region" description="Helical" evidence="1">
    <location>
        <begin position="12"/>
        <end position="30"/>
    </location>
</feature>
<keyword evidence="1" id="KW-0472">Membrane</keyword>
<sequence>MSLQCASKNEHFHIYLFCPFLLFLLFEGLLKLQNFFVVFFLEDGFALFEKEKRSFVKLPMSAFLYSPLSSWSKSSQRKETMQCLLFFSLFKTWSSQQSLIYRNNSRPILPQHKKYFAKYF</sequence>
<organism evidence="2 3">
    <name type="scientific">Port-miou virus</name>
    <dbReference type="NCBI Taxonomy" id="1733873"/>
    <lineage>
        <taxon>Viruses</taxon>
        <taxon>Varidnaviria</taxon>
        <taxon>Bamfordvirae</taxon>
        <taxon>Nucleocytoviricota</taxon>
        <taxon>Megaviricetes</taxon>
        <taxon>Pimascovirales</taxon>
        <taxon>Pimascovirales incertae sedis</taxon>
        <taxon>Marseilleviridae</taxon>
        <taxon>Losannavirus</taxon>
        <taxon>Losannavirus lausannense</taxon>
        <taxon>Lausannevirus</taxon>
    </lineage>
</organism>
<keyword evidence="1" id="KW-0812">Transmembrane</keyword>
<accession>A0A0N9PWL7</accession>
<keyword evidence="1" id="KW-1133">Transmembrane helix</keyword>
<protein>
    <submittedName>
        <fullName evidence="2">Uncharacterized protein</fullName>
    </submittedName>
</protein>
<dbReference type="EMBL" id="KT428292">
    <property type="protein sequence ID" value="ALH07057.1"/>
    <property type="molecule type" value="Genomic_DNA"/>
</dbReference>
<dbReference type="Proteomes" id="UP000319438">
    <property type="component" value="Segment"/>
</dbReference>
<evidence type="ECO:0000313" key="3">
    <source>
        <dbReference type="Proteomes" id="UP000319438"/>
    </source>
</evidence>